<dbReference type="RefSeq" id="WP_345234861.1">
    <property type="nucleotide sequence ID" value="NZ_BAABIQ010000044.1"/>
</dbReference>
<name>A0ABP9CE00_9SPHI</name>
<evidence type="ECO:0000313" key="2">
    <source>
        <dbReference type="Proteomes" id="UP001501411"/>
    </source>
</evidence>
<proteinExistence type="predicted"/>
<reference evidence="2" key="1">
    <citation type="journal article" date="2019" name="Int. J. Syst. Evol. Microbiol.">
        <title>The Global Catalogue of Microorganisms (GCM) 10K type strain sequencing project: providing services to taxonomists for standard genome sequencing and annotation.</title>
        <authorList>
            <consortium name="The Broad Institute Genomics Platform"/>
            <consortium name="The Broad Institute Genome Sequencing Center for Infectious Disease"/>
            <person name="Wu L."/>
            <person name="Ma J."/>
        </authorList>
    </citation>
    <scope>NUCLEOTIDE SEQUENCE [LARGE SCALE GENOMIC DNA]</scope>
    <source>
        <strain evidence="2">JCM 18200</strain>
    </source>
</reference>
<sequence length="98" mass="11616">MTLEAFKETLTLSEPPVAFSVHLKALWYDAKGNWQRAHDLIDQLTDAISAHVHAYLHRKEGDRWNAQYWYNRADQPMPQHSLDEEWEDLFYKLRVASC</sequence>
<organism evidence="1 2">
    <name type="scientific">Olivibacter ginsenosidimutans</name>
    <dbReference type="NCBI Taxonomy" id="1176537"/>
    <lineage>
        <taxon>Bacteria</taxon>
        <taxon>Pseudomonadati</taxon>
        <taxon>Bacteroidota</taxon>
        <taxon>Sphingobacteriia</taxon>
        <taxon>Sphingobacteriales</taxon>
        <taxon>Sphingobacteriaceae</taxon>
        <taxon>Olivibacter</taxon>
    </lineage>
</organism>
<dbReference type="EMBL" id="BAABIQ010000044">
    <property type="protein sequence ID" value="GAA4806820.1"/>
    <property type="molecule type" value="Genomic_DNA"/>
</dbReference>
<accession>A0ABP9CE00</accession>
<comment type="caution">
    <text evidence="1">The sequence shown here is derived from an EMBL/GenBank/DDBJ whole genome shotgun (WGS) entry which is preliminary data.</text>
</comment>
<evidence type="ECO:0000313" key="1">
    <source>
        <dbReference type="EMBL" id="GAA4806820.1"/>
    </source>
</evidence>
<protein>
    <submittedName>
        <fullName evidence="1">Uncharacterized protein</fullName>
    </submittedName>
</protein>
<dbReference type="Proteomes" id="UP001501411">
    <property type="component" value="Unassembled WGS sequence"/>
</dbReference>
<gene>
    <name evidence="1" type="ORF">GCM10023231_40010</name>
</gene>
<keyword evidence="2" id="KW-1185">Reference proteome</keyword>